<keyword evidence="10" id="KW-1185">Reference proteome</keyword>
<name>E0PDE3_STREI</name>
<proteinExistence type="inferred from homology"/>
<evidence type="ECO:0000256" key="1">
    <source>
        <dbReference type="ARBA" id="ARBA00010243"/>
    </source>
</evidence>
<dbReference type="InterPro" id="IPR046778">
    <property type="entry name" value="UPF0758_N"/>
</dbReference>
<organism evidence="9 10">
    <name type="scientific">Streptococcus equinus ATCC 700338</name>
    <dbReference type="NCBI Taxonomy" id="864569"/>
    <lineage>
        <taxon>Bacteria</taxon>
        <taxon>Bacillati</taxon>
        <taxon>Bacillota</taxon>
        <taxon>Bacilli</taxon>
        <taxon>Lactobacillales</taxon>
        <taxon>Streptococcaceae</taxon>
        <taxon>Streptococcus</taxon>
    </lineage>
</organism>
<evidence type="ECO:0000313" key="9">
    <source>
        <dbReference type="EMBL" id="EFM27303.1"/>
    </source>
</evidence>
<dbReference type="PANTHER" id="PTHR30471:SF3">
    <property type="entry name" value="UPF0758 PROTEIN YEES-RELATED"/>
    <property type="match status" value="1"/>
</dbReference>
<keyword evidence="3" id="KW-0479">Metal-binding</keyword>
<dbReference type="SUPFAM" id="SSF102712">
    <property type="entry name" value="JAB1/MPN domain"/>
    <property type="match status" value="1"/>
</dbReference>
<evidence type="ECO:0000256" key="2">
    <source>
        <dbReference type="ARBA" id="ARBA00022670"/>
    </source>
</evidence>
<dbReference type="CDD" id="cd08071">
    <property type="entry name" value="MPN_DUF2466"/>
    <property type="match status" value="1"/>
</dbReference>
<dbReference type="Pfam" id="PF20582">
    <property type="entry name" value="UPF0758_N"/>
    <property type="match status" value="1"/>
</dbReference>
<protein>
    <submittedName>
        <fullName evidence="9">DNA repair protein RadC</fullName>
    </submittedName>
</protein>
<comment type="similarity">
    <text evidence="1 7">Belongs to the UPF0758 family.</text>
</comment>
<sequence length="232" mass="26782">MEVLFIMYAIEMKADAMLPRERLRDLGAEHLSNQELLSILLRTGTKATPVLEVANQILKNLDSLADFQHLSLQELQQINGIGYVKSIEIKAMIELAKRISKAEYIQKERIMSSERLARKMMLELSDQKQEHLVAIYLDTQNRIIEQRTIFIGSVRRSIAEPREILYYACKNMATSVIIVHNHPSGSPEPSENDLRFTQKIKRSCEDIGIICLDHLVIGKYQYYSFREETDVL</sequence>
<dbReference type="GO" id="GO:0006508">
    <property type="term" value="P:proteolysis"/>
    <property type="evidence" value="ECO:0007669"/>
    <property type="project" value="UniProtKB-KW"/>
</dbReference>
<dbReference type="GO" id="GO:0046872">
    <property type="term" value="F:metal ion binding"/>
    <property type="evidence" value="ECO:0007669"/>
    <property type="project" value="UniProtKB-KW"/>
</dbReference>
<evidence type="ECO:0000256" key="4">
    <source>
        <dbReference type="ARBA" id="ARBA00022801"/>
    </source>
</evidence>
<gene>
    <name evidence="9" type="primary">radC</name>
    <name evidence="9" type="ORF">HMPREF9319_0866</name>
</gene>
<dbReference type="InterPro" id="IPR010994">
    <property type="entry name" value="RuvA_2-like"/>
</dbReference>
<dbReference type="PROSITE" id="PS50249">
    <property type="entry name" value="MPN"/>
    <property type="match status" value="1"/>
</dbReference>
<evidence type="ECO:0000256" key="6">
    <source>
        <dbReference type="ARBA" id="ARBA00023049"/>
    </source>
</evidence>
<dbReference type="Proteomes" id="UP000004290">
    <property type="component" value="Unassembled WGS sequence"/>
</dbReference>
<comment type="caution">
    <text evidence="9">The sequence shown here is derived from an EMBL/GenBank/DDBJ whole genome shotgun (WGS) entry which is preliminary data.</text>
</comment>
<feature type="domain" description="MPN" evidence="8">
    <location>
        <begin position="109"/>
        <end position="231"/>
    </location>
</feature>
<dbReference type="PANTHER" id="PTHR30471">
    <property type="entry name" value="DNA REPAIR PROTEIN RADC"/>
    <property type="match status" value="1"/>
</dbReference>
<dbReference type="NCBIfam" id="NF000642">
    <property type="entry name" value="PRK00024.1"/>
    <property type="match status" value="1"/>
</dbReference>
<dbReference type="HOGENOM" id="CLU_073529_0_2_9"/>
<dbReference type="Pfam" id="PF04002">
    <property type="entry name" value="RadC"/>
    <property type="match status" value="1"/>
</dbReference>
<reference evidence="9 10" key="1">
    <citation type="submission" date="2010-07" db="EMBL/GenBank/DDBJ databases">
        <authorList>
            <person name="Muzny D."/>
            <person name="Qin X."/>
            <person name="Deng J."/>
            <person name="Jiang H."/>
            <person name="Liu Y."/>
            <person name="Qu J."/>
            <person name="Song X.-Z."/>
            <person name="Zhang L."/>
            <person name="Thornton R."/>
            <person name="Coyle M."/>
            <person name="Francisco L."/>
            <person name="Jackson L."/>
            <person name="Javaid M."/>
            <person name="Korchina V."/>
            <person name="Kovar C."/>
            <person name="Mata R."/>
            <person name="Mathew T."/>
            <person name="Ngo R."/>
            <person name="Nguyen L."/>
            <person name="Nguyen N."/>
            <person name="Okwuonu G."/>
            <person name="Ongeri F."/>
            <person name="Pham C."/>
            <person name="Simmons D."/>
            <person name="Wilczek-Boney K."/>
            <person name="Hale W."/>
            <person name="Jakkamsetti A."/>
            <person name="Pham P."/>
            <person name="Ruth R."/>
            <person name="San Lucas F."/>
            <person name="Warren J."/>
            <person name="Zhang J."/>
            <person name="Zhao Z."/>
            <person name="Zhou C."/>
            <person name="Zhu D."/>
            <person name="Lee S."/>
            <person name="Bess C."/>
            <person name="Blankenburg K."/>
            <person name="Forbes L."/>
            <person name="Fu Q."/>
            <person name="Gubbala S."/>
            <person name="Hirani K."/>
            <person name="Jayaseelan J.C."/>
            <person name="Lara F."/>
            <person name="Munidasa M."/>
            <person name="Palculict T."/>
            <person name="Patil S."/>
            <person name="Pu L.-L."/>
            <person name="Saada N."/>
            <person name="Tang L."/>
            <person name="Weissenberger G."/>
            <person name="Zhu Y."/>
            <person name="Hemphill L."/>
            <person name="Shang Y."/>
            <person name="Youmans B."/>
            <person name="Ayvaz T."/>
            <person name="Ross M."/>
            <person name="Santibanez J."/>
            <person name="Aqrawi P."/>
            <person name="Gross S."/>
            <person name="Joshi V."/>
            <person name="Fowler G."/>
            <person name="Nazareth L."/>
            <person name="Reid J."/>
            <person name="Worley K."/>
            <person name="Petrosino J."/>
            <person name="Highlander S."/>
            <person name="Gibbs R."/>
        </authorList>
    </citation>
    <scope>NUCLEOTIDE SEQUENCE [LARGE SCALE GENOMIC DNA]</scope>
    <source>
        <strain evidence="9 10">ATCC 700338</strain>
    </source>
</reference>
<dbReference type="EMBL" id="AEEL01000014">
    <property type="protein sequence ID" value="EFM27303.1"/>
    <property type="molecule type" value="Genomic_DNA"/>
</dbReference>
<dbReference type="PROSITE" id="PS01302">
    <property type="entry name" value="UPF0758"/>
    <property type="match status" value="1"/>
</dbReference>
<dbReference type="InterPro" id="IPR020891">
    <property type="entry name" value="UPF0758_CS"/>
</dbReference>
<evidence type="ECO:0000259" key="8">
    <source>
        <dbReference type="PROSITE" id="PS50249"/>
    </source>
</evidence>
<accession>E0PDE3</accession>
<evidence type="ECO:0000256" key="3">
    <source>
        <dbReference type="ARBA" id="ARBA00022723"/>
    </source>
</evidence>
<dbReference type="NCBIfam" id="TIGR00608">
    <property type="entry name" value="radc"/>
    <property type="match status" value="1"/>
</dbReference>
<dbReference type="Gene3D" id="3.40.140.10">
    <property type="entry name" value="Cytidine Deaminase, domain 2"/>
    <property type="match status" value="1"/>
</dbReference>
<keyword evidence="2" id="KW-0645">Protease</keyword>
<keyword evidence="5" id="KW-0862">Zinc</keyword>
<keyword evidence="6" id="KW-0482">Metalloprotease</keyword>
<dbReference type="SUPFAM" id="SSF47781">
    <property type="entry name" value="RuvA domain 2-like"/>
    <property type="match status" value="1"/>
</dbReference>
<dbReference type="GO" id="GO:0008237">
    <property type="term" value="F:metallopeptidase activity"/>
    <property type="evidence" value="ECO:0007669"/>
    <property type="project" value="UniProtKB-KW"/>
</dbReference>
<evidence type="ECO:0000313" key="10">
    <source>
        <dbReference type="Proteomes" id="UP000004290"/>
    </source>
</evidence>
<dbReference type="InterPro" id="IPR001405">
    <property type="entry name" value="UPF0758"/>
</dbReference>
<evidence type="ECO:0000256" key="5">
    <source>
        <dbReference type="ARBA" id="ARBA00022833"/>
    </source>
</evidence>
<dbReference type="AlphaFoldDB" id="E0PDE3"/>
<evidence type="ECO:0000256" key="7">
    <source>
        <dbReference type="RuleBase" id="RU003797"/>
    </source>
</evidence>
<dbReference type="InterPro" id="IPR025657">
    <property type="entry name" value="RadC_JAB"/>
</dbReference>
<dbReference type="InterPro" id="IPR037518">
    <property type="entry name" value="MPN"/>
</dbReference>
<keyword evidence="4" id="KW-0378">Hydrolase</keyword>